<comment type="caution">
    <text evidence="1">The sequence shown here is derived from an EMBL/GenBank/DDBJ whole genome shotgun (WGS) entry which is preliminary data.</text>
</comment>
<name>A0ABD3HCP6_9MARC</name>
<reference evidence="1 2" key="1">
    <citation type="submission" date="2024-09" db="EMBL/GenBank/DDBJ databases">
        <title>Chromosome-scale assembly of Riccia sorocarpa.</title>
        <authorList>
            <person name="Paukszto L."/>
        </authorList>
    </citation>
    <scope>NUCLEOTIDE SEQUENCE [LARGE SCALE GENOMIC DNA]</scope>
    <source>
        <strain evidence="1">LP-2024</strain>
        <tissue evidence="1">Aerial parts of the thallus</tissue>
    </source>
</reference>
<evidence type="ECO:0000313" key="1">
    <source>
        <dbReference type="EMBL" id="KAL3687821.1"/>
    </source>
</evidence>
<protein>
    <submittedName>
        <fullName evidence="1">Uncharacterized protein</fullName>
    </submittedName>
</protein>
<evidence type="ECO:0000313" key="2">
    <source>
        <dbReference type="Proteomes" id="UP001633002"/>
    </source>
</evidence>
<dbReference type="AlphaFoldDB" id="A0ABD3HCP6"/>
<proteinExistence type="predicted"/>
<keyword evidence="2" id="KW-1185">Reference proteome</keyword>
<dbReference type="EMBL" id="JBJQOH010000004">
    <property type="protein sequence ID" value="KAL3687821.1"/>
    <property type="molecule type" value="Genomic_DNA"/>
</dbReference>
<sequence length="260" mass="29007">MKSYADAAKTSSSDAGLQESSFKSALTTIEVNLQSQLKTVEAKSGEVAGHVASVGRELQALRQEVEKQSTRGETPQSAPELSRFMDSVDSRLRSYAEVARVTQASLFQDQEREKADREARRLNIRIVGLEESDTEDTKEVITTFFRDDLQVRTEEIESAIRIGRRDRGTRAILALNEAVLEGGRELWQKADITGLSETWTWKEGAANIPGFTHLTSVWNRKQSRYGRGFAGLERSKGGSYRRRVLYLGSAKITVFGTGVR</sequence>
<organism evidence="1 2">
    <name type="scientific">Riccia sorocarpa</name>
    <dbReference type="NCBI Taxonomy" id="122646"/>
    <lineage>
        <taxon>Eukaryota</taxon>
        <taxon>Viridiplantae</taxon>
        <taxon>Streptophyta</taxon>
        <taxon>Embryophyta</taxon>
        <taxon>Marchantiophyta</taxon>
        <taxon>Marchantiopsida</taxon>
        <taxon>Marchantiidae</taxon>
        <taxon>Marchantiales</taxon>
        <taxon>Ricciaceae</taxon>
        <taxon>Riccia</taxon>
    </lineage>
</organism>
<accession>A0ABD3HCP6</accession>
<dbReference type="Proteomes" id="UP001633002">
    <property type="component" value="Unassembled WGS sequence"/>
</dbReference>
<gene>
    <name evidence="1" type="ORF">R1sor_014130</name>
</gene>